<dbReference type="HOGENOM" id="CLU_2519962_0_0_2"/>
<reference evidence="2 3" key="1">
    <citation type="journal article" date="2011" name="PLoS ONE">
        <title>The complete genome sequence of Thermoproteus tenax: a physiologically versatile member of the Crenarchaeota.</title>
        <authorList>
            <person name="Siebers B."/>
            <person name="Zaparty M."/>
            <person name="Raddatz G."/>
            <person name="Tjaden B."/>
            <person name="Albers S.V."/>
            <person name="Bell S.D."/>
            <person name="Blombach F."/>
            <person name="Kletzin A."/>
            <person name="Kyrpides N."/>
            <person name="Lanz C."/>
            <person name="Plagens A."/>
            <person name="Rampp M."/>
            <person name="Rosinus A."/>
            <person name="von Jan M."/>
            <person name="Makarova K.S."/>
            <person name="Klenk H.P."/>
            <person name="Schuster S.C."/>
            <person name="Hensel R."/>
        </authorList>
    </citation>
    <scope>NUCLEOTIDE SEQUENCE [LARGE SCALE GENOMIC DNA]</scope>
    <source>
        <strain evidence="3">ATCC 35583 / DSM 2078 / JCM 9277 / NBRC 100435 / Kra 1</strain>
    </source>
</reference>
<organism evidence="2 3">
    <name type="scientific">Thermoproteus tenax (strain ATCC 35583 / DSM 2078 / JCM 9277 / NBRC 100435 / Kra 1)</name>
    <dbReference type="NCBI Taxonomy" id="768679"/>
    <lineage>
        <taxon>Archaea</taxon>
        <taxon>Thermoproteota</taxon>
        <taxon>Thermoprotei</taxon>
        <taxon>Thermoproteales</taxon>
        <taxon>Thermoproteaceae</taxon>
        <taxon>Thermoproteus</taxon>
    </lineage>
</organism>
<evidence type="ECO:0000313" key="2">
    <source>
        <dbReference type="EMBL" id="CCC81858.1"/>
    </source>
</evidence>
<feature type="region of interest" description="Disordered" evidence="1">
    <location>
        <begin position="48"/>
        <end position="84"/>
    </location>
</feature>
<accession>G4RJW3</accession>
<keyword evidence="2" id="KW-0456">Lyase</keyword>
<dbReference type="KEGG" id="ttn:TTX_1220"/>
<evidence type="ECO:0000313" key="3">
    <source>
        <dbReference type="Proteomes" id="UP000002654"/>
    </source>
</evidence>
<dbReference type="eggNOG" id="arCOG01597">
    <property type="taxonomic scope" value="Archaea"/>
</dbReference>
<evidence type="ECO:0000256" key="1">
    <source>
        <dbReference type="SAM" id="MobiDB-lite"/>
    </source>
</evidence>
<protein>
    <submittedName>
        <fullName evidence="2">Phosphoribosylaminoimidazole carboxylase</fullName>
        <ecNumber evidence="2">4.1.1.21</ecNumber>
    </submittedName>
</protein>
<dbReference type="EC" id="4.1.1.21" evidence="2"/>
<dbReference type="GO" id="GO:0004638">
    <property type="term" value="F:phosphoribosylaminoimidazole carboxylase activity"/>
    <property type="evidence" value="ECO:0007669"/>
    <property type="project" value="UniProtKB-EC"/>
</dbReference>
<dbReference type="Proteomes" id="UP000002654">
    <property type="component" value="Chromosome"/>
</dbReference>
<dbReference type="EMBL" id="FN869859">
    <property type="protein sequence ID" value="CCC81858.1"/>
    <property type="molecule type" value="Genomic_DNA"/>
</dbReference>
<name>G4RJW3_THETK</name>
<dbReference type="STRING" id="768679.TTX_1220"/>
<dbReference type="RefSeq" id="WP_014127113.1">
    <property type="nucleotide sequence ID" value="NC_016070.1"/>
</dbReference>
<proteinExistence type="predicted"/>
<dbReference type="PaxDb" id="768679-TTX_1220"/>
<keyword evidence="3" id="KW-1185">Reference proteome</keyword>
<sequence>MEEYVDIKREFSLVAVRGDGDVYFYPPLRIFTWMGYWCGTTSPAAARMRRRATPNRRHVDAPNAPPDPRGPARSLWAVPTRGTR</sequence>
<gene>
    <name evidence="2" type="primary">purK</name>
    <name evidence="2" type="ordered locus">TTX_1220</name>
</gene>
<dbReference type="AlphaFoldDB" id="G4RJW3"/>
<dbReference type="PATRIC" id="fig|768679.9.peg.1228"/>
<dbReference type="GeneID" id="69053184"/>